<gene>
    <name evidence="1" type="ORF">EVAR_75841_1</name>
</gene>
<comment type="caution">
    <text evidence="1">The sequence shown here is derived from an EMBL/GenBank/DDBJ whole genome shotgun (WGS) entry which is preliminary data.</text>
</comment>
<evidence type="ECO:0000313" key="1">
    <source>
        <dbReference type="EMBL" id="GBP12429.1"/>
    </source>
</evidence>
<proteinExistence type="predicted"/>
<organism evidence="1 2">
    <name type="scientific">Eumeta variegata</name>
    <name type="common">Bagworm moth</name>
    <name type="synonym">Eumeta japonica</name>
    <dbReference type="NCBI Taxonomy" id="151549"/>
    <lineage>
        <taxon>Eukaryota</taxon>
        <taxon>Metazoa</taxon>
        <taxon>Ecdysozoa</taxon>
        <taxon>Arthropoda</taxon>
        <taxon>Hexapoda</taxon>
        <taxon>Insecta</taxon>
        <taxon>Pterygota</taxon>
        <taxon>Neoptera</taxon>
        <taxon>Endopterygota</taxon>
        <taxon>Lepidoptera</taxon>
        <taxon>Glossata</taxon>
        <taxon>Ditrysia</taxon>
        <taxon>Tineoidea</taxon>
        <taxon>Psychidae</taxon>
        <taxon>Oiketicinae</taxon>
        <taxon>Eumeta</taxon>
    </lineage>
</organism>
<protein>
    <submittedName>
        <fullName evidence="1">Uncharacterized protein</fullName>
    </submittedName>
</protein>
<evidence type="ECO:0000313" key="2">
    <source>
        <dbReference type="Proteomes" id="UP000299102"/>
    </source>
</evidence>
<sequence>MSVKQERCAKIVPCENLHSLSTLLGNGQFNIRKRVDGGNRATWRLTRASVRRVFLASFQNQYRAMYTNPRVDTRPVHSVVRLRAAAALRLVAIPRMPRSGSP</sequence>
<keyword evidence="2" id="KW-1185">Reference proteome</keyword>
<dbReference type="EMBL" id="BGZK01000051">
    <property type="protein sequence ID" value="GBP12429.1"/>
    <property type="molecule type" value="Genomic_DNA"/>
</dbReference>
<reference evidence="1 2" key="1">
    <citation type="journal article" date="2019" name="Commun. Biol.">
        <title>The bagworm genome reveals a unique fibroin gene that provides high tensile strength.</title>
        <authorList>
            <person name="Kono N."/>
            <person name="Nakamura H."/>
            <person name="Ohtoshi R."/>
            <person name="Tomita M."/>
            <person name="Numata K."/>
            <person name="Arakawa K."/>
        </authorList>
    </citation>
    <scope>NUCLEOTIDE SEQUENCE [LARGE SCALE GENOMIC DNA]</scope>
</reference>
<dbReference type="AlphaFoldDB" id="A0A4C1TD52"/>
<accession>A0A4C1TD52</accession>
<name>A0A4C1TD52_EUMVA</name>
<dbReference type="Proteomes" id="UP000299102">
    <property type="component" value="Unassembled WGS sequence"/>
</dbReference>